<feature type="transmembrane region" description="Helical" evidence="1">
    <location>
        <begin position="15"/>
        <end position="36"/>
    </location>
</feature>
<feature type="non-terminal residue" evidence="2">
    <location>
        <position position="1"/>
    </location>
</feature>
<dbReference type="AlphaFoldDB" id="A0A0G1GL21"/>
<keyword evidence="1" id="KW-1133">Transmembrane helix</keyword>
<evidence type="ECO:0000313" key="3">
    <source>
        <dbReference type="Proteomes" id="UP000034646"/>
    </source>
</evidence>
<sequence>LTWGGIIWIFNTQIFAYRIAVGTMTLFVIIGLVILLKWKRELKPINEQFSTV</sequence>
<evidence type="ECO:0000256" key="1">
    <source>
        <dbReference type="SAM" id="Phobius"/>
    </source>
</evidence>
<organism evidence="2 3">
    <name type="scientific">Candidatus Nomurabacteria bacterium GW2011_GWA2_43_15</name>
    <dbReference type="NCBI Taxonomy" id="1618738"/>
    <lineage>
        <taxon>Bacteria</taxon>
        <taxon>Candidatus Nomuraibacteriota</taxon>
    </lineage>
</organism>
<keyword evidence="1" id="KW-0812">Transmembrane</keyword>
<proteinExistence type="predicted"/>
<comment type="caution">
    <text evidence="2">The sequence shown here is derived from an EMBL/GenBank/DDBJ whole genome shotgun (WGS) entry which is preliminary data.</text>
</comment>
<dbReference type="EMBL" id="LCFS01000020">
    <property type="protein sequence ID" value="KKS99433.1"/>
    <property type="molecule type" value="Genomic_DNA"/>
</dbReference>
<evidence type="ECO:0000313" key="2">
    <source>
        <dbReference type="EMBL" id="KKS99433.1"/>
    </source>
</evidence>
<protein>
    <submittedName>
        <fullName evidence="2">Uncharacterized protein</fullName>
    </submittedName>
</protein>
<keyword evidence="1" id="KW-0472">Membrane</keyword>
<dbReference type="Proteomes" id="UP000034646">
    <property type="component" value="Unassembled WGS sequence"/>
</dbReference>
<accession>A0A0G1GL21</accession>
<name>A0A0G1GL21_9BACT</name>
<gene>
    <name evidence="2" type="ORF">UV76_C0020G0012</name>
</gene>
<reference evidence="2 3" key="1">
    <citation type="journal article" date="2015" name="Nature">
        <title>rRNA introns, odd ribosomes, and small enigmatic genomes across a large radiation of phyla.</title>
        <authorList>
            <person name="Brown C.T."/>
            <person name="Hug L.A."/>
            <person name="Thomas B.C."/>
            <person name="Sharon I."/>
            <person name="Castelle C.J."/>
            <person name="Singh A."/>
            <person name="Wilkins M.J."/>
            <person name="Williams K.H."/>
            <person name="Banfield J.F."/>
        </authorList>
    </citation>
    <scope>NUCLEOTIDE SEQUENCE [LARGE SCALE GENOMIC DNA]</scope>
</reference>